<dbReference type="STRING" id="1210090.GCA_001613185_01524"/>
<sequence length="151" mass="15047">MTRFLAVLAGGMLVAAVTLMLPWAGVFALGLVAASWWWRPAAVLAVLLTIGVLVWADTGVLAAAATGLVATAYLLNAAAVSAPAGVVPTTLPSVLGAVVFAGCAAAAALVPVNLAWAPALAPVLVILLYALIVQGITPRRAPVQEGPPAPP</sequence>
<evidence type="ECO:0000313" key="2">
    <source>
        <dbReference type="EMBL" id="RBO87433.1"/>
    </source>
</evidence>
<keyword evidence="1" id="KW-1133">Transmembrane helix</keyword>
<accession>A0A366DBM6</accession>
<evidence type="ECO:0000256" key="1">
    <source>
        <dbReference type="SAM" id="Phobius"/>
    </source>
</evidence>
<dbReference type="Proteomes" id="UP000252586">
    <property type="component" value="Unassembled WGS sequence"/>
</dbReference>
<dbReference type="EMBL" id="QNRE01000011">
    <property type="protein sequence ID" value="RBO87433.1"/>
    <property type="molecule type" value="Genomic_DNA"/>
</dbReference>
<reference evidence="2 3" key="1">
    <citation type="submission" date="2018-06" db="EMBL/GenBank/DDBJ databases">
        <title>Genomic Encyclopedia of Type Strains, Phase IV (KMG-IV): sequencing the most valuable type-strain genomes for metagenomic binning, comparative biology and taxonomic classification.</title>
        <authorList>
            <person name="Goeker M."/>
        </authorList>
    </citation>
    <scope>NUCLEOTIDE SEQUENCE [LARGE SCALE GENOMIC DNA]</scope>
    <source>
        <strain evidence="2 3">DSM 44599</strain>
    </source>
</reference>
<name>A0A366DBM6_9NOCA</name>
<dbReference type="RefSeq" id="WP_067505467.1">
    <property type="nucleotide sequence ID" value="NZ_CP107943.1"/>
</dbReference>
<evidence type="ECO:0000313" key="3">
    <source>
        <dbReference type="Proteomes" id="UP000252586"/>
    </source>
</evidence>
<feature type="transmembrane region" description="Helical" evidence="1">
    <location>
        <begin position="44"/>
        <end position="74"/>
    </location>
</feature>
<protein>
    <submittedName>
        <fullName evidence="2">Uncharacterized protein</fullName>
    </submittedName>
</protein>
<organism evidence="2 3">
    <name type="scientific">Nocardia puris</name>
    <dbReference type="NCBI Taxonomy" id="208602"/>
    <lineage>
        <taxon>Bacteria</taxon>
        <taxon>Bacillati</taxon>
        <taxon>Actinomycetota</taxon>
        <taxon>Actinomycetes</taxon>
        <taxon>Mycobacteriales</taxon>
        <taxon>Nocardiaceae</taxon>
        <taxon>Nocardia</taxon>
    </lineage>
</organism>
<dbReference type="OrthoDB" id="4571265at2"/>
<keyword evidence="1" id="KW-0812">Transmembrane</keyword>
<keyword evidence="1" id="KW-0472">Membrane</keyword>
<proteinExistence type="predicted"/>
<dbReference type="AlphaFoldDB" id="A0A366DBM6"/>
<keyword evidence="3" id="KW-1185">Reference proteome</keyword>
<gene>
    <name evidence="2" type="ORF">DFR74_111139</name>
</gene>
<feature type="transmembrane region" description="Helical" evidence="1">
    <location>
        <begin position="86"/>
        <end position="109"/>
    </location>
</feature>
<feature type="transmembrane region" description="Helical" evidence="1">
    <location>
        <begin position="115"/>
        <end position="132"/>
    </location>
</feature>
<comment type="caution">
    <text evidence="2">The sequence shown here is derived from an EMBL/GenBank/DDBJ whole genome shotgun (WGS) entry which is preliminary data.</text>
</comment>